<evidence type="ECO:0000256" key="1">
    <source>
        <dbReference type="SAM" id="Coils"/>
    </source>
</evidence>
<proteinExistence type="predicted"/>
<dbReference type="EMBL" id="FJ054768">
    <property type="protein sequence ID" value="AFG50050.1"/>
    <property type="molecule type" value="Genomic_DNA"/>
</dbReference>
<gene>
    <name evidence="3" type="ORF">0_1440_01</name>
</gene>
<dbReference type="AlphaFoldDB" id="H9VJV8"/>
<reference evidence="3" key="1">
    <citation type="submission" date="2008-08" db="EMBL/GenBank/DDBJ databases">
        <title>Nucleotide Diversity and Divergence in the Loblolly Pine Gene Space.</title>
        <authorList>
            <person name="Neale D.B."/>
            <person name="Wegrzyn J.L."/>
            <person name="Lee J.M."/>
            <person name="Eckert A.J."/>
            <person name="Liechty J.D."/>
            <person name="Stevens K.A."/>
            <person name="Langley C.H."/>
        </authorList>
    </citation>
    <scope>NUCLEOTIDE SEQUENCE</scope>
    <source>
        <strain evidence="3">4921</strain>
        <strain evidence="2">4922</strain>
        <tissue evidence="3">Megagametophyte</tissue>
    </source>
</reference>
<accession>H9VJV8</accession>
<feature type="non-terminal residue" evidence="3">
    <location>
        <position position="143"/>
    </location>
</feature>
<evidence type="ECO:0000313" key="2">
    <source>
        <dbReference type="EMBL" id="AFG50050.1"/>
    </source>
</evidence>
<feature type="coiled-coil region" evidence="1">
    <location>
        <begin position="4"/>
        <end position="98"/>
    </location>
</feature>
<organism evidence="3">
    <name type="scientific">Pinus taeda</name>
    <name type="common">Loblolly pine</name>
    <dbReference type="NCBI Taxonomy" id="3352"/>
    <lineage>
        <taxon>Eukaryota</taxon>
        <taxon>Viridiplantae</taxon>
        <taxon>Streptophyta</taxon>
        <taxon>Embryophyta</taxon>
        <taxon>Tracheophyta</taxon>
        <taxon>Spermatophyta</taxon>
        <taxon>Pinopsida</taxon>
        <taxon>Pinidae</taxon>
        <taxon>Conifers I</taxon>
        <taxon>Pinales</taxon>
        <taxon>Pinaceae</taxon>
        <taxon>Pinus</taxon>
        <taxon>Pinus subgen. Pinus</taxon>
    </lineage>
</organism>
<sequence>VMLRNEIQQGNQEAEAIIQSLKDEKRNAEIMFEAEGKLVSEKNAKIEELQNEVRILNEQSREQNIQLLERNEEKREAIRQLSFALDAQRDKNQRLEAAFRNSRVAALCKVNTHDSAASQFSTWKKFLFAVRGGPRPQPHNHIP</sequence>
<evidence type="ECO:0000313" key="3">
    <source>
        <dbReference type="EMBL" id="AFG50051.1"/>
    </source>
</evidence>
<keyword evidence="1" id="KW-0175">Coiled coil</keyword>
<protein>
    <submittedName>
        <fullName evidence="3">Uncharacterized protein</fullName>
    </submittedName>
</protein>
<name>H9VJV8_PINTA</name>
<feature type="non-terminal residue" evidence="3">
    <location>
        <position position="1"/>
    </location>
</feature>
<dbReference type="EMBL" id="FJ054779">
    <property type="protein sequence ID" value="AFG50051.1"/>
    <property type="molecule type" value="Genomic_DNA"/>
</dbReference>